<proteinExistence type="predicted"/>
<name>A0A178UVP6_ARATH</name>
<evidence type="ECO:0000313" key="2">
    <source>
        <dbReference type="Proteomes" id="UP000078284"/>
    </source>
</evidence>
<dbReference type="AlphaFoldDB" id="A0A178UVP6"/>
<dbReference type="Proteomes" id="UP000078284">
    <property type="component" value="Chromosome 4"/>
</dbReference>
<gene>
    <name evidence="1" type="ordered locus">AXX17_At4g02490</name>
</gene>
<dbReference type="EMBL" id="LUHQ01000004">
    <property type="protein sequence ID" value="OAO98009.1"/>
    <property type="molecule type" value="Genomic_DNA"/>
</dbReference>
<evidence type="ECO:0000313" key="1">
    <source>
        <dbReference type="EMBL" id="OAO98009.1"/>
    </source>
</evidence>
<accession>A0A178UVP6</accession>
<sequence length="53" mass="6113">MLSETFNDGFIKATNDVHIGGSLLKSKNSKLDSESYRRRLPHIRYESILIFIT</sequence>
<protein>
    <submittedName>
        <fullName evidence="1">Uncharacterized protein</fullName>
    </submittedName>
</protein>
<reference evidence="2" key="1">
    <citation type="journal article" date="2016" name="Proc. Natl. Acad. Sci. U.S.A.">
        <title>Chromosome-level assembly of Arabidopsis thaliana Ler reveals the extent of translocation and inversion polymorphisms.</title>
        <authorList>
            <person name="Zapata L."/>
            <person name="Ding J."/>
            <person name="Willing E.M."/>
            <person name="Hartwig B."/>
            <person name="Bezdan D."/>
            <person name="Jiao W.B."/>
            <person name="Patel V."/>
            <person name="Velikkakam James G."/>
            <person name="Koornneef M."/>
            <person name="Ossowski S."/>
            <person name="Schneeberger K."/>
        </authorList>
    </citation>
    <scope>NUCLEOTIDE SEQUENCE [LARGE SCALE GENOMIC DNA]</scope>
    <source>
        <strain evidence="2">cv. Landsberg erecta</strain>
    </source>
</reference>
<organism evidence="1 2">
    <name type="scientific">Arabidopsis thaliana</name>
    <name type="common">Mouse-ear cress</name>
    <dbReference type="NCBI Taxonomy" id="3702"/>
    <lineage>
        <taxon>Eukaryota</taxon>
        <taxon>Viridiplantae</taxon>
        <taxon>Streptophyta</taxon>
        <taxon>Embryophyta</taxon>
        <taxon>Tracheophyta</taxon>
        <taxon>Spermatophyta</taxon>
        <taxon>Magnoliopsida</taxon>
        <taxon>eudicotyledons</taxon>
        <taxon>Gunneridae</taxon>
        <taxon>Pentapetalae</taxon>
        <taxon>rosids</taxon>
        <taxon>malvids</taxon>
        <taxon>Brassicales</taxon>
        <taxon>Brassicaceae</taxon>
        <taxon>Camelineae</taxon>
        <taxon>Arabidopsis</taxon>
    </lineage>
</organism>
<comment type="caution">
    <text evidence="1">The sequence shown here is derived from an EMBL/GenBank/DDBJ whole genome shotgun (WGS) entry which is preliminary data.</text>
</comment>